<reference evidence="1" key="1">
    <citation type="submission" date="2023-03" db="EMBL/GenBank/DDBJ databases">
        <title>Draft genome sequence of a Mycolicibacterium mageritense strain H4_3_1 isolated from a hybrid biological-inorganic system reactor.</title>
        <authorList>
            <person name="Feng X."/>
            <person name="Kazama D."/>
            <person name="Sato K."/>
            <person name="Kobayashi H."/>
        </authorList>
    </citation>
    <scope>NUCLEOTIDE SEQUENCE</scope>
    <source>
        <strain evidence="1">H4_3_1</strain>
    </source>
</reference>
<dbReference type="InterPro" id="IPR027417">
    <property type="entry name" value="P-loop_NTPase"/>
</dbReference>
<dbReference type="EMBL" id="AP027452">
    <property type="protein sequence ID" value="BDY32999.1"/>
    <property type="molecule type" value="Genomic_DNA"/>
</dbReference>
<dbReference type="Gene3D" id="3.40.50.300">
    <property type="entry name" value="P-loop containing nucleotide triphosphate hydrolases"/>
    <property type="match status" value="1"/>
</dbReference>
<evidence type="ECO:0000313" key="1">
    <source>
        <dbReference type="EMBL" id="BDY32999.1"/>
    </source>
</evidence>
<dbReference type="Proteomes" id="UP001241092">
    <property type="component" value="Chromosome"/>
</dbReference>
<dbReference type="SUPFAM" id="SSF52540">
    <property type="entry name" value="P-loop containing nucleoside triphosphate hydrolases"/>
    <property type="match status" value="1"/>
</dbReference>
<evidence type="ECO:0000313" key="2">
    <source>
        <dbReference type="Proteomes" id="UP001241092"/>
    </source>
</evidence>
<evidence type="ECO:0008006" key="3">
    <source>
        <dbReference type="Google" id="ProtNLM"/>
    </source>
</evidence>
<name>A0AAI8U1L8_MYCME</name>
<dbReference type="RefSeq" id="WP_286212631.1">
    <property type="nucleotide sequence ID" value="NZ_AP027452.1"/>
</dbReference>
<gene>
    <name evidence="1" type="ORF">hbim_06971</name>
</gene>
<dbReference type="AlphaFoldDB" id="A0AAI8U1L8"/>
<accession>A0AAI8U1L8</accession>
<protein>
    <recommendedName>
        <fullName evidence="3">AAA family ATPase</fullName>
    </recommendedName>
</protein>
<sequence length="457" mass="48999">MTDTKTFLQKIDAHKPKRPISNNTVSNPDAYALAALEKAERAVADATEGTRNQTLNDQAHALFRRFVLNDKLLDFDVRERLGSAALSTGLTERETDATLQSAYDGAVAKGAEKPPEKQAVDPLAGIFTADMIGDDEGEPLVVHIPNMLTAGYSMIGGSPKVGKSWLVLDLALACAAGGLAMGQVSVEPRAVLYLALEDGKRRIRHRMNQLRHGKPKNLSIITELQPGCTGLGTINAWLARHTDDEHPPLVIVDTLATIQPPMATNSTNAYTLDYEFGRQMKQAADKVPGAAILAVHHNRKGDAVDFIHKLSGSVGVTAACDNILALSRDRGSDTATLSVTGKDLTHEDDYALKRDGALWVINGADMAEAAVAAREQKQIGNLGDRASEILARVESRGKRGETTCAADVVDILPGNQASPYLGRLEKAGRIQKIRRGTYFPVGMLYAAEPFSPAAHGG</sequence>
<organism evidence="1 2">
    <name type="scientific">Mycolicibacterium mageritense</name>
    <name type="common">Mycobacterium mageritense</name>
    <dbReference type="NCBI Taxonomy" id="53462"/>
    <lineage>
        <taxon>Bacteria</taxon>
        <taxon>Bacillati</taxon>
        <taxon>Actinomycetota</taxon>
        <taxon>Actinomycetes</taxon>
        <taxon>Mycobacteriales</taxon>
        <taxon>Mycobacteriaceae</taxon>
        <taxon>Mycolicibacterium</taxon>
    </lineage>
</organism>
<dbReference type="Pfam" id="PF13481">
    <property type="entry name" value="AAA_25"/>
    <property type="match status" value="1"/>
</dbReference>
<proteinExistence type="predicted"/>